<comment type="caution">
    <text evidence="2">The sequence shown here is derived from an EMBL/GenBank/DDBJ whole genome shotgun (WGS) entry which is preliminary data.</text>
</comment>
<evidence type="ECO:0000313" key="3">
    <source>
        <dbReference type="Proteomes" id="UP000789405"/>
    </source>
</evidence>
<feature type="compositionally biased region" description="Basic and acidic residues" evidence="1">
    <location>
        <begin position="11"/>
        <end position="20"/>
    </location>
</feature>
<accession>A0A9N9NCA6</accession>
<dbReference type="OrthoDB" id="2423699at2759"/>
<gene>
    <name evidence="2" type="ORF">DERYTH_LOCUS14233</name>
</gene>
<dbReference type="Proteomes" id="UP000789405">
    <property type="component" value="Unassembled WGS sequence"/>
</dbReference>
<name>A0A9N9NCA6_9GLOM</name>
<feature type="region of interest" description="Disordered" evidence="1">
    <location>
        <begin position="1"/>
        <end position="28"/>
    </location>
</feature>
<organism evidence="2 3">
    <name type="scientific">Dentiscutata erythropus</name>
    <dbReference type="NCBI Taxonomy" id="1348616"/>
    <lineage>
        <taxon>Eukaryota</taxon>
        <taxon>Fungi</taxon>
        <taxon>Fungi incertae sedis</taxon>
        <taxon>Mucoromycota</taxon>
        <taxon>Glomeromycotina</taxon>
        <taxon>Glomeromycetes</taxon>
        <taxon>Diversisporales</taxon>
        <taxon>Gigasporaceae</taxon>
        <taxon>Dentiscutata</taxon>
    </lineage>
</organism>
<dbReference type="EMBL" id="CAJVPY010010557">
    <property type="protein sequence ID" value="CAG8719830.1"/>
    <property type="molecule type" value="Genomic_DNA"/>
</dbReference>
<dbReference type="AlphaFoldDB" id="A0A9N9NCA6"/>
<evidence type="ECO:0000256" key="1">
    <source>
        <dbReference type="SAM" id="MobiDB-lite"/>
    </source>
</evidence>
<evidence type="ECO:0000313" key="2">
    <source>
        <dbReference type="EMBL" id="CAG8719830.1"/>
    </source>
</evidence>
<sequence>GSRLSANGKAYEAKAHKHNIDANNSKAENSDNFSYDEAVKNNNAASIVKRLQATANNYYSNNNILENYDNESFFAHDKLIEIVNNNDEGFAKKLLNVANTFYRESDSNKSYKTVEENVEAELSDDGWPDEVDEDDTGRLLEDEIETSNWYKRIQTALENIVLDIKNENVNSEVWVRLNSIYFYLQLIKHNHRKMEASKIVADAAGKGYTMLGVFVLSHMSML</sequence>
<keyword evidence="3" id="KW-1185">Reference proteome</keyword>
<proteinExistence type="predicted"/>
<protein>
    <submittedName>
        <fullName evidence="2">1906_t:CDS:1</fullName>
    </submittedName>
</protein>
<feature type="non-terminal residue" evidence="2">
    <location>
        <position position="222"/>
    </location>
</feature>
<reference evidence="2" key="1">
    <citation type="submission" date="2021-06" db="EMBL/GenBank/DDBJ databases">
        <authorList>
            <person name="Kallberg Y."/>
            <person name="Tangrot J."/>
            <person name="Rosling A."/>
        </authorList>
    </citation>
    <scope>NUCLEOTIDE SEQUENCE</scope>
    <source>
        <strain evidence="2">MA453B</strain>
    </source>
</reference>